<dbReference type="RefSeq" id="WP_277442500.1">
    <property type="nucleotide sequence ID" value="NZ_JAKOAV010000003.1"/>
</dbReference>
<gene>
    <name evidence="2" type="ORF">L7E55_02810</name>
</gene>
<comment type="caution">
    <text evidence="2">The sequence shown here is derived from an EMBL/GenBank/DDBJ whole genome shotgun (WGS) entry which is preliminary data.</text>
</comment>
<keyword evidence="1" id="KW-1133">Transmembrane helix</keyword>
<accession>A0A9X4H0H9</accession>
<dbReference type="AlphaFoldDB" id="A0A9X4H0H9"/>
<feature type="transmembrane region" description="Helical" evidence="1">
    <location>
        <begin position="44"/>
        <end position="70"/>
    </location>
</feature>
<dbReference type="Proteomes" id="UP001154312">
    <property type="component" value="Unassembled WGS sequence"/>
</dbReference>
<evidence type="ECO:0000313" key="3">
    <source>
        <dbReference type="Proteomes" id="UP001154312"/>
    </source>
</evidence>
<reference evidence="2" key="1">
    <citation type="submission" date="2022-02" db="EMBL/GenBank/DDBJ databases">
        <authorList>
            <person name="Leng L."/>
        </authorList>
    </citation>
    <scope>NUCLEOTIDE SEQUENCE</scope>
    <source>
        <strain evidence="2">JI</strain>
    </source>
</reference>
<keyword evidence="3" id="KW-1185">Reference proteome</keyword>
<organism evidence="2 3">
    <name type="scientific">Pelotomaculum isophthalicicum JI</name>
    <dbReference type="NCBI Taxonomy" id="947010"/>
    <lineage>
        <taxon>Bacteria</taxon>
        <taxon>Bacillati</taxon>
        <taxon>Bacillota</taxon>
        <taxon>Clostridia</taxon>
        <taxon>Eubacteriales</taxon>
        <taxon>Desulfotomaculaceae</taxon>
        <taxon>Pelotomaculum</taxon>
    </lineage>
</organism>
<keyword evidence="1" id="KW-0812">Transmembrane</keyword>
<sequence>MLNGLLFGTVVLLLIVFSVRERVKQHRYREKDWGAIGESKSSPLSQALTNLVGVAGGIYLSLVLICTFVELQLPVRFHLGQFSLEPLATISIIMALAQPYFQKVLRAWRKM</sequence>
<protein>
    <submittedName>
        <fullName evidence="2">Uncharacterized protein</fullName>
    </submittedName>
</protein>
<evidence type="ECO:0000256" key="1">
    <source>
        <dbReference type="SAM" id="Phobius"/>
    </source>
</evidence>
<feature type="transmembrane region" description="Helical" evidence="1">
    <location>
        <begin position="82"/>
        <end position="101"/>
    </location>
</feature>
<proteinExistence type="predicted"/>
<dbReference type="EMBL" id="JAKOAV010000003">
    <property type="protein sequence ID" value="MDF9407296.1"/>
    <property type="molecule type" value="Genomic_DNA"/>
</dbReference>
<keyword evidence="1" id="KW-0472">Membrane</keyword>
<name>A0A9X4H0H9_9FIRM</name>
<evidence type="ECO:0000313" key="2">
    <source>
        <dbReference type="EMBL" id="MDF9407296.1"/>
    </source>
</evidence>